<protein>
    <submittedName>
        <fullName evidence="2">Uncharacterized protein</fullName>
    </submittedName>
</protein>
<dbReference type="GeneID" id="25988548"/>
<feature type="compositionally biased region" description="Basic and acidic residues" evidence="1">
    <location>
        <begin position="393"/>
        <end position="405"/>
    </location>
</feature>
<feature type="compositionally biased region" description="Polar residues" evidence="1">
    <location>
        <begin position="377"/>
        <end position="389"/>
    </location>
</feature>
<comment type="caution">
    <text evidence="2">The sequence shown here is derived from an EMBL/GenBank/DDBJ whole genome shotgun (WGS) entry which is preliminary data.</text>
</comment>
<dbReference type="RefSeq" id="XP_014177318.1">
    <property type="nucleotide sequence ID" value="XM_014321843.1"/>
</dbReference>
<gene>
    <name evidence="2" type="ORF">A1Q1_05036</name>
</gene>
<evidence type="ECO:0000256" key="1">
    <source>
        <dbReference type="SAM" id="MobiDB-lite"/>
    </source>
</evidence>
<dbReference type="HOGENOM" id="CLU_669377_0_0_1"/>
<reference evidence="2 3" key="1">
    <citation type="journal article" date="2012" name="Eukaryot. Cell">
        <title>Draft genome sequence of CBS 2479, the standard type strain of Trichosporon asahii.</title>
        <authorList>
            <person name="Yang R.Y."/>
            <person name="Li H.T."/>
            <person name="Zhu H."/>
            <person name="Zhou G.P."/>
            <person name="Wang M."/>
            <person name="Wang L."/>
        </authorList>
    </citation>
    <scope>NUCLEOTIDE SEQUENCE [LARGE SCALE GENOMIC DNA]</scope>
    <source>
        <strain evidence="3">ATCC 90039 / CBS 2479 / JCM 2466 / KCTC 7840 / NCYC 2677 / UAMH 7654</strain>
    </source>
</reference>
<proteinExistence type="predicted"/>
<evidence type="ECO:0000313" key="2">
    <source>
        <dbReference type="EMBL" id="EJT46389.1"/>
    </source>
</evidence>
<dbReference type="VEuPathDB" id="FungiDB:A1Q1_05036"/>
<dbReference type="EMBL" id="ALBS01000295">
    <property type="protein sequence ID" value="EJT46389.1"/>
    <property type="molecule type" value="Genomic_DNA"/>
</dbReference>
<dbReference type="KEGG" id="tasa:A1Q1_05036"/>
<evidence type="ECO:0000313" key="3">
    <source>
        <dbReference type="Proteomes" id="UP000002748"/>
    </source>
</evidence>
<sequence length="411" mass="47142">MSHRGARTAKLTSRRLSPHGNPSSVFPFHFRLNAYSTPVVVAAMPALYGYKTQWNEYPDWPARYDFVVKPPPSSTAVLDHIARADGRLSLVVRYVTVPPVKTGWANFRRSFHPPPVYFQSFGWRDTQNQERTCTREELCNGFRTLVSGYQELYTLACALYAVWDIAPFVDSGGTPRTPTTEEQMNLERTYYPQVMRAATAWQEIRFKLFWEAEYMSQYLAHLSDLEDAGKLPAAWRPYPRQVTEKSVDRLFDSERYCMLVSSDRMDDFPFQMLGVIQNRRKGEHWHTMKRLLEELLVPILNGKGYNGEQEVEKYTKPTGRFQAPSSKELLAWNHNPREYEKEKGKRYDLAHYDGILGVRTVSPVLPEEAASRPPPYSQVTEGQATTGSGTEAADDRKPQLEKKSASNDYSA</sequence>
<dbReference type="Proteomes" id="UP000002748">
    <property type="component" value="Unassembled WGS sequence"/>
</dbReference>
<dbReference type="AlphaFoldDB" id="J6EPM9"/>
<feature type="region of interest" description="Disordered" evidence="1">
    <location>
        <begin position="365"/>
        <end position="411"/>
    </location>
</feature>
<name>J6EPM9_TRIAS</name>
<organism evidence="2 3">
    <name type="scientific">Trichosporon asahii var. asahii (strain ATCC 90039 / CBS 2479 / JCM 2466 / KCTC 7840 / NBRC 103889/ NCYC 2677 / UAMH 7654)</name>
    <name type="common">Yeast</name>
    <dbReference type="NCBI Taxonomy" id="1186058"/>
    <lineage>
        <taxon>Eukaryota</taxon>
        <taxon>Fungi</taxon>
        <taxon>Dikarya</taxon>
        <taxon>Basidiomycota</taxon>
        <taxon>Agaricomycotina</taxon>
        <taxon>Tremellomycetes</taxon>
        <taxon>Trichosporonales</taxon>
        <taxon>Trichosporonaceae</taxon>
        <taxon>Trichosporon</taxon>
    </lineage>
</organism>
<accession>J6EPM9</accession>